<gene>
    <name evidence="2" type="ORF">E5Q11_17310</name>
</gene>
<feature type="compositionally biased region" description="Basic and acidic residues" evidence="1">
    <location>
        <begin position="12"/>
        <end position="21"/>
    </location>
</feature>
<dbReference type="AlphaFoldDB" id="A0A4Z1BZX9"/>
<evidence type="ECO:0000256" key="1">
    <source>
        <dbReference type="SAM" id="MobiDB-lite"/>
    </source>
</evidence>
<organism evidence="2 3">
    <name type="scientific">Marinobacter confluentis</name>
    <dbReference type="NCBI Taxonomy" id="1697557"/>
    <lineage>
        <taxon>Bacteria</taxon>
        <taxon>Pseudomonadati</taxon>
        <taxon>Pseudomonadota</taxon>
        <taxon>Gammaproteobacteria</taxon>
        <taxon>Pseudomonadales</taxon>
        <taxon>Marinobacteraceae</taxon>
        <taxon>Marinobacter</taxon>
    </lineage>
</organism>
<evidence type="ECO:0000313" key="3">
    <source>
        <dbReference type="Proteomes" id="UP000298325"/>
    </source>
</evidence>
<protein>
    <submittedName>
        <fullName evidence="2">Uncharacterized protein</fullName>
    </submittedName>
</protein>
<reference evidence="2 3" key="1">
    <citation type="submission" date="2019-04" db="EMBL/GenBank/DDBJ databases">
        <authorList>
            <person name="Park S."/>
            <person name="Yoon J.-H."/>
        </authorList>
    </citation>
    <scope>NUCLEOTIDE SEQUENCE [LARGE SCALE GENOMIC DNA]</scope>
    <source>
        <strain evidence="2 3">HJM-18</strain>
    </source>
</reference>
<comment type="caution">
    <text evidence="2">The sequence shown here is derived from an EMBL/GenBank/DDBJ whole genome shotgun (WGS) entry which is preliminary data.</text>
</comment>
<feature type="region of interest" description="Disordered" evidence="1">
    <location>
        <begin position="1"/>
        <end position="21"/>
    </location>
</feature>
<keyword evidence="3" id="KW-1185">Reference proteome</keyword>
<evidence type="ECO:0000313" key="2">
    <source>
        <dbReference type="EMBL" id="TGN37896.1"/>
    </source>
</evidence>
<sequence>MGAHAASVKGHMRSEDFEKTRQPMKVLVELTQTDSGGRVNPVVPGENWRPDMYLSQSDRQFWGQIDFETLVYPGSTQEGWLNASYPRDLSDQFVSGTKIRLMNGAQIVGTATIQ</sequence>
<dbReference type="Gene3D" id="2.40.30.10">
    <property type="entry name" value="Translation factors"/>
    <property type="match status" value="1"/>
</dbReference>
<accession>A0A4Z1BZX9</accession>
<name>A0A4Z1BZX9_9GAMM</name>
<dbReference type="Proteomes" id="UP000298325">
    <property type="component" value="Unassembled WGS sequence"/>
</dbReference>
<dbReference type="RefSeq" id="WP_150960257.1">
    <property type="nucleotide sequence ID" value="NZ_SRPF01000012.1"/>
</dbReference>
<proteinExistence type="predicted"/>
<dbReference type="EMBL" id="SRPF01000012">
    <property type="protein sequence ID" value="TGN37896.1"/>
    <property type="molecule type" value="Genomic_DNA"/>
</dbReference>